<evidence type="ECO:0000256" key="5">
    <source>
        <dbReference type="ARBA" id="ARBA00023274"/>
    </source>
</evidence>
<name>A0AAN6D5I8_9ASCO</name>
<dbReference type="Proteomes" id="UP000738402">
    <property type="component" value="Unassembled WGS sequence"/>
</dbReference>
<dbReference type="AlphaFoldDB" id="A0AAN6D5I8"/>
<organism evidence="9 10">
    <name type="scientific">Ogataea haglerorum</name>
    <dbReference type="NCBI Taxonomy" id="1937702"/>
    <lineage>
        <taxon>Eukaryota</taxon>
        <taxon>Fungi</taxon>
        <taxon>Dikarya</taxon>
        <taxon>Ascomycota</taxon>
        <taxon>Saccharomycotina</taxon>
        <taxon>Pichiomycetes</taxon>
        <taxon>Pichiales</taxon>
        <taxon>Pichiaceae</taxon>
        <taxon>Ogataea</taxon>
    </lineage>
</organism>
<evidence type="ECO:0000313" key="10">
    <source>
        <dbReference type="Proteomes" id="UP000738402"/>
    </source>
</evidence>
<dbReference type="PROSITE" id="PS00646">
    <property type="entry name" value="RIBOSOMAL_S13_1"/>
    <property type="match status" value="1"/>
</dbReference>
<reference evidence="9" key="1">
    <citation type="journal article" date="2021" name="G3 (Bethesda)">
        <title>Genomic diversity, chromosomal rearrangements, and interspecies hybridization in the ogataea polymorpha species complex.</title>
        <authorList>
            <person name="Hanson S.J."/>
            <person name="Cinneide E.O."/>
            <person name="Salzberg L.I."/>
            <person name="Wolfe K.H."/>
            <person name="McGowan J."/>
            <person name="Fitzpatrick D.A."/>
            <person name="Matlin K."/>
        </authorList>
    </citation>
    <scope>NUCLEOTIDE SEQUENCE</scope>
    <source>
        <strain evidence="9">83-405-1</strain>
    </source>
</reference>
<dbReference type="GO" id="GO:0016020">
    <property type="term" value="C:membrane"/>
    <property type="evidence" value="ECO:0007669"/>
    <property type="project" value="InterPro"/>
</dbReference>
<evidence type="ECO:0000313" key="9">
    <source>
        <dbReference type="EMBL" id="KAG7727252.1"/>
    </source>
</evidence>
<dbReference type="InterPro" id="IPR001892">
    <property type="entry name" value="Ribosomal_uS13"/>
</dbReference>
<dbReference type="EC" id="2.3.1.51" evidence="7"/>
<proteinExistence type="inferred from homology"/>
<dbReference type="GO" id="GO:0003723">
    <property type="term" value="F:RNA binding"/>
    <property type="evidence" value="ECO:0007669"/>
    <property type="project" value="InterPro"/>
</dbReference>
<evidence type="ECO:0000259" key="8">
    <source>
        <dbReference type="SMART" id="SM00563"/>
    </source>
</evidence>
<dbReference type="PANTHER" id="PTHR10434">
    <property type="entry name" value="1-ACYL-SN-GLYCEROL-3-PHOSPHATE ACYLTRANSFERASE"/>
    <property type="match status" value="1"/>
</dbReference>
<feature type="domain" description="Phospholipid/glycerol acyltransferase" evidence="8">
    <location>
        <begin position="89"/>
        <end position="206"/>
    </location>
</feature>
<dbReference type="CDD" id="cd07989">
    <property type="entry name" value="LPLAT_AGPAT-like"/>
    <property type="match status" value="1"/>
</dbReference>
<dbReference type="Pfam" id="PF01553">
    <property type="entry name" value="Acyltransferase"/>
    <property type="match status" value="1"/>
</dbReference>
<dbReference type="InterPro" id="IPR027437">
    <property type="entry name" value="Rbsml_uS13_C"/>
</dbReference>
<evidence type="ECO:0000256" key="4">
    <source>
        <dbReference type="ARBA" id="ARBA00022980"/>
    </source>
</evidence>
<comment type="similarity">
    <text evidence="1">Belongs to the universal ribosomal protein uS13 family.</text>
</comment>
<dbReference type="InterPro" id="IPR010979">
    <property type="entry name" value="Ribosomal_uS13-like_H2TH"/>
</dbReference>
<dbReference type="InterPro" id="IPR018269">
    <property type="entry name" value="Ribosomal_uS13_CS"/>
</dbReference>
<dbReference type="GO" id="GO:0006654">
    <property type="term" value="P:phosphatidic acid biosynthetic process"/>
    <property type="evidence" value="ECO:0007669"/>
    <property type="project" value="TreeGrafter"/>
</dbReference>
<keyword evidence="5" id="KW-0687">Ribonucleoprotein</keyword>
<dbReference type="GO" id="GO:1990904">
    <property type="term" value="C:ribonucleoprotein complex"/>
    <property type="evidence" value="ECO:0007669"/>
    <property type="project" value="UniProtKB-KW"/>
</dbReference>
<dbReference type="PROSITE" id="PS50159">
    <property type="entry name" value="RIBOSOMAL_S13_2"/>
    <property type="match status" value="1"/>
</dbReference>
<dbReference type="GO" id="GO:0006412">
    <property type="term" value="P:translation"/>
    <property type="evidence" value="ECO:0007669"/>
    <property type="project" value="InterPro"/>
</dbReference>
<evidence type="ECO:0000256" key="7">
    <source>
        <dbReference type="RuleBase" id="RU361267"/>
    </source>
</evidence>
<keyword evidence="7" id="KW-0444">Lipid biosynthesis</keyword>
<keyword evidence="7" id="KW-1208">Phospholipid metabolism</keyword>
<evidence type="ECO:0000256" key="2">
    <source>
        <dbReference type="ARBA" id="ARBA00008655"/>
    </source>
</evidence>
<keyword evidence="7" id="KW-0443">Lipid metabolism</keyword>
<keyword evidence="6 7" id="KW-0012">Acyltransferase</keyword>
<dbReference type="InterPro" id="IPR004552">
    <property type="entry name" value="AGP_acyltrans"/>
</dbReference>
<gene>
    <name evidence="9" type="ORF">KL933_002961</name>
</gene>
<dbReference type="GO" id="GO:0005783">
    <property type="term" value="C:endoplasmic reticulum"/>
    <property type="evidence" value="ECO:0007669"/>
    <property type="project" value="TreeGrafter"/>
</dbReference>
<dbReference type="Gene3D" id="4.10.910.10">
    <property type="entry name" value="30s ribosomal protein s13, domain 2"/>
    <property type="match status" value="1"/>
</dbReference>
<sequence length="280" mass="31507">MRMHQLNETQVMAVTKELTDMTIGSKLLQQVRSNIKLKRATGSYQGLRHAMGLPVHGQRTKYNARTARRTVMRTTIEIEGEEKLSRLPAILISNHQSELDIFMLARIFPKRCVVTAKKQLQLVPFLGWFMTLSGTFFLDRSDREKAIRVLNKALEDLKATSGGLFMFPEGTRSYSLRPTLLPFKKGAFHLAVQAQIPIIPLVVSNTSNIYSVRERNFNSGTIKVKVLDQISTEGLTKDDVHKLVETTYAKMEAEIRRIGMSVVAGDVSGESEALLSQEVQ</sequence>
<keyword evidence="7" id="KW-0594">Phospholipid biosynthesis</keyword>
<dbReference type="InterPro" id="IPR002123">
    <property type="entry name" value="Plipid/glycerol_acylTrfase"/>
</dbReference>
<evidence type="ECO:0000256" key="1">
    <source>
        <dbReference type="ARBA" id="ARBA00008080"/>
    </source>
</evidence>
<dbReference type="Pfam" id="PF00416">
    <property type="entry name" value="Ribosomal_S13"/>
    <property type="match status" value="1"/>
</dbReference>
<dbReference type="GO" id="GO:0003735">
    <property type="term" value="F:structural constituent of ribosome"/>
    <property type="evidence" value="ECO:0007669"/>
    <property type="project" value="InterPro"/>
</dbReference>
<dbReference type="SUPFAM" id="SSF69593">
    <property type="entry name" value="Glycerol-3-phosphate (1)-acyltransferase"/>
    <property type="match status" value="1"/>
</dbReference>
<evidence type="ECO:0000256" key="3">
    <source>
        <dbReference type="ARBA" id="ARBA00022679"/>
    </source>
</evidence>
<dbReference type="SMART" id="SM00563">
    <property type="entry name" value="PlsC"/>
    <property type="match status" value="1"/>
</dbReference>
<comment type="domain">
    <text evidence="7">The HXXXXD motif is essential for acyltransferase activity and may constitute the binding site for the phosphate moiety of the glycerol-3-phosphate.</text>
</comment>
<dbReference type="SUPFAM" id="SSF46946">
    <property type="entry name" value="S13-like H2TH domain"/>
    <property type="match status" value="1"/>
</dbReference>
<comment type="caution">
    <text evidence="9">The sequence shown here is derived from an EMBL/GenBank/DDBJ whole genome shotgun (WGS) entry which is preliminary data.</text>
</comment>
<dbReference type="GO" id="GO:0005840">
    <property type="term" value="C:ribosome"/>
    <property type="evidence" value="ECO:0007669"/>
    <property type="project" value="UniProtKB-KW"/>
</dbReference>
<dbReference type="EMBL" id="JAHLUH010000007">
    <property type="protein sequence ID" value="KAG7727252.1"/>
    <property type="molecule type" value="Genomic_DNA"/>
</dbReference>
<protein>
    <recommendedName>
        <fullName evidence="7">1-acyl-sn-glycerol-3-phosphate acyltransferase</fullName>
        <ecNumber evidence="7">2.3.1.51</ecNumber>
    </recommendedName>
</protein>
<dbReference type="PANTHER" id="PTHR10434:SF11">
    <property type="entry name" value="1-ACYL-SN-GLYCEROL-3-PHOSPHATE ACYLTRANSFERASE"/>
    <property type="match status" value="1"/>
</dbReference>
<keyword evidence="3 7" id="KW-0808">Transferase</keyword>
<keyword evidence="4" id="KW-0689">Ribosomal protein</keyword>
<dbReference type="GO" id="GO:0003841">
    <property type="term" value="F:1-acylglycerol-3-phosphate O-acyltransferase activity"/>
    <property type="evidence" value="ECO:0007669"/>
    <property type="project" value="UniProtKB-UniRule"/>
</dbReference>
<accession>A0AAN6D5I8</accession>
<dbReference type="NCBIfam" id="TIGR00530">
    <property type="entry name" value="AGP_acyltrn"/>
    <property type="match status" value="1"/>
</dbReference>
<comment type="catalytic activity">
    <reaction evidence="7">
        <text>a 1-acyl-sn-glycero-3-phosphate + an acyl-CoA = a 1,2-diacyl-sn-glycero-3-phosphate + CoA</text>
        <dbReference type="Rhea" id="RHEA:19709"/>
        <dbReference type="ChEBI" id="CHEBI:57287"/>
        <dbReference type="ChEBI" id="CHEBI:57970"/>
        <dbReference type="ChEBI" id="CHEBI:58342"/>
        <dbReference type="ChEBI" id="CHEBI:58608"/>
        <dbReference type="EC" id="2.3.1.51"/>
    </reaction>
</comment>
<evidence type="ECO:0000256" key="6">
    <source>
        <dbReference type="ARBA" id="ARBA00023315"/>
    </source>
</evidence>
<comment type="similarity">
    <text evidence="2 7">Belongs to the 1-acyl-sn-glycerol-3-phosphate acyltransferase family.</text>
</comment>